<evidence type="ECO:0000256" key="2">
    <source>
        <dbReference type="ARBA" id="ARBA00022679"/>
    </source>
</evidence>
<dbReference type="InterPro" id="IPR023211">
    <property type="entry name" value="DNA_pol_palm_dom_sf"/>
</dbReference>
<evidence type="ECO:0000256" key="5">
    <source>
        <dbReference type="ARBA" id="ARBA00022722"/>
    </source>
</evidence>
<dbReference type="InterPro" id="IPR006134">
    <property type="entry name" value="DNA-dir_DNA_pol_B_multi_dom"/>
</dbReference>
<keyword evidence="10 12" id="KW-0238">DNA-binding</keyword>
<evidence type="ECO:0000313" key="15">
    <source>
        <dbReference type="EMBL" id="CAB4182020.1"/>
    </source>
</evidence>
<keyword evidence="2 12" id="KW-0808">Transferase</keyword>
<keyword evidence="8 12" id="KW-0239">DNA-directed DNA polymerase</keyword>
<evidence type="ECO:0000256" key="8">
    <source>
        <dbReference type="ARBA" id="ARBA00022932"/>
    </source>
</evidence>
<dbReference type="InterPro" id="IPR017964">
    <property type="entry name" value="DNA-dir_DNA_pol_B_CS"/>
</dbReference>
<keyword evidence="9" id="KW-1194">Viral DNA replication</keyword>
<sequence length="836" mass="97063">MTFYTNIYSRGSKIYRRGYYRGKRIKDVINYNPYLFVLNSAGEYKTLDGRSARKKEFASMPAARDWIKKEQDVDNGEGKEFFGLTNYQYAFINDEYPDEIDYDPTLISVVSIDIETPTDQGFPDPQTAAVPISNISVSKNGEVVVFGTKFYKSKSSNVRYVMCKDERDLLTKFLILWNHEDWSPEIITGWNIEHFDIPYIVNRIGRVLGESDVKKLSPWGMVNEREIIRGKSMARAGKQIEQRVDKVYELVGISSLDYLELYKKFSFKNQESYKLDYIASVELNENKLDYSDYGSLFDLYEKNYDLFVDYNIHDVVLVDKLEDKLKLIEQVMAFAYDAKVNYNDTMTTVRPWDVIIHNYLLKQKIVIPQNIKHFQPGDLVGGYVKEPKIGMSKWVVSFDLNSLYPHLIMQYNISPETFVDKVGFPSIDYMLEGNWEYRDGMVAYAANGCTYRKDKQGFLPALMEKMYNDRVVYKEKMLQAKKEYEATKDPECVKLIARYHNMQLAKKIQLNSAYGALGNEFFRWFSFNNAEAITTSGQLSIRWIEKKINAFLGRMLKTDEDYVIASDTDSIYVNFGPLVEKVLKDKTDQEIVHALDEFVEAKIQPYIDKCYEELADMMNAREQKMKMKRETIANKGIWKAKKMYILNAWNVEGVQYEKPQLKIQGIEAVRSSTPAICRVAIKKGLELIMNKDEIDLQRFVLEFKNEYYSLPFEQIASPSGIKGIEKYRSSSSIFIDGTPMHVKAALMFNELLKKNKLKNIEPIKNGDKIKVVYLKTPNPIHNNAIASPDVLPHEFGLDKYIDREKQFSKTFLDPLTHITNTIGWDTEKKVTLDSFF</sequence>
<dbReference type="EC" id="2.7.7.7" evidence="12"/>
<dbReference type="Gene3D" id="1.20.1280.300">
    <property type="match status" value="1"/>
</dbReference>
<dbReference type="InterPro" id="IPR006133">
    <property type="entry name" value="DNA-dir_DNA_pol_B_exonuc"/>
</dbReference>
<dbReference type="PROSITE" id="PS00116">
    <property type="entry name" value="DNA_POLYMERASE_B"/>
    <property type="match status" value="1"/>
</dbReference>
<evidence type="ECO:0000256" key="12">
    <source>
        <dbReference type="RuleBase" id="RU000442"/>
    </source>
</evidence>
<evidence type="ECO:0000256" key="9">
    <source>
        <dbReference type="ARBA" id="ARBA00023109"/>
    </source>
</evidence>
<dbReference type="SUPFAM" id="SSF56672">
    <property type="entry name" value="DNA/RNA polymerases"/>
    <property type="match status" value="1"/>
</dbReference>
<accession>A0A6J5QBD1</accession>
<evidence type="ECO:0000256" key="3">
    <source>
        <dbReference type="ARBA" id="ARBA00022695"/>
    </source>
</evidence>
<protein>
    <recommendedName>
        <fullName evidence="12">DNA polymerase</fullName>
        <ecNumber evidence="12">2.7.7.7</ecNumber>
    </recommendedName>
</protein>
<dbReference type="InterPro" id="IPR043502">
    <property type="entry name" value="DNA/RNA_pol_sf"/>
</dbReference>
<comment type="similarity">
    <text evidence="1 12">Belongs to the DNA polymerase type-B family.</text>
</comment>
<keyword evidence="5" id="KW-0540">Nuclease</keyword>
<dbReference type="SMART" id="SM00486">
    <property type="entry name" value="POLBc"/>
    <property type="match status" value="1"/>
</dbReference>
<proteinExistence type="inferred from homology"/>
<dbReference type="PANTHER" id="PTHR10322:SF23">
    <property type="entry name" value="DNA POLYMERASE DELTA CATALYTIC SUBUNIT"/>
    <property type="match status" value="1"/>
</dbReference>
<dbReference type="Gene3D" id="3.90.1600.10">
    <property type="entry name" value="Palm domain of DNA polymerase"/>
    <property type="match status" value="1"/>
</dbReference>
<dbReference type="Pfam" id="PF03104">
    <property type="entry name" value="DNA_pol_B_exo1"/>
    <property type="match status" value="1"/>
</dbReference>
<evidence type="ECO:0000259" key="13">
    <source>
        <dbReference type="Pfam" id="PF00136"/>
    </source>
</evidence>
<feature type="domain" description="DNA-directed DNA polymerase family B multifunctional" evidence="13">
    <location>
        <begin position="360"/>
        <end position="782"/>
    </location>
</feature>
<dbReference type="PANTHER" id="PTHR10322">
    <property type="entry name" value="DNA POLYMERASE CATALYTIC SUBUNIT"/>
    <property type="match status" value="1"/>
</dbReference>
<keyword evidence="4 12" id="KW-0235">DNA replication</keyword>
<keyword evidence="3 12" id="KW-0548">Nucleotidyltransferase</keyword>
<evidence type="ECO:0000256" key="6">
    <source>
        <dbReference type="ARBA" id="ARBA00022801"/>
    </source>
</evidence>
<reference evidence="15" key="1">
    <citation type="submission" date="2020-05" db="EMBL/GenBank/DDBJ databases">
        <authorList>
            <person name="Chiriac C."/>
            <person name="Salcher M."/>
            <person name="Ghai R."/>
            <person name="Kavagutti S V."/>
        </authorList>
    </citation>
    <scope>NUCLEOTIDE SEQUENCE</scope>
</reference>
<feature type="domain" description="DNA-directed DNA polymerase family B exonuclease" evidence="14">
    <location>
        <begin position="107"/>
        <end position="278"/>
    </location>
</feature>
<dbReference type="SUPFAM" id="SSF53098">
    <property type="entry name" value="Ribonuclease H-like"/>
    <property type="match status" value="1"/>
</dbReference>
<keyword evidence="6" id="KW-0378">Hydrolase</keyword>
<dbReference type="InterPro" id="IPR050240">
    <property type="entry name" value="DNA_pol_type-B"/>
</dbReference>
<evidence type="ECO:0000256" key="10">
    <source>
        <dbReference type="ARBA" id="ARBA00023125"/>
    </source>
</evidence>
<evidence type="ECO:0000256" key="7">
    <source>
        <dbReference type="ARBA" id="ARBA00022839"/>
    </source>
</evidence>
<dbReference type="InterPro" id="IPR006172">
    <property type="entry name" value="DNA-dir_DNA_pol_B"/>
</dbReference>
<gene>
    <name evidence="15" type="ORF">UFOVP1071_117</name>
</gene>
<evidence type="ECO:0000256" key="1">
    <source>
        <dbReference type="ARBA" id="ARBA00005755"/>
    </source>
</evidence>
<evidence type="ECO:0000259" key="14">
    <source>
        <dbReference type="Pfam" id="PF03104"/>
    </source>
</evidence>
<dbReference type="Gene3D" id="3.30.342.10">
    <property type="entry name" value="DNA Polymerase, chain B, domain 1"/>
    <property type="match status" value="1"/>
</dbReference>
<dbReference type="GO" id="GO:0039693">
    <property type="term" value="P:viral DNA genome replication"/>
    <property type="evidence" value="ECO:0007669"/>
    <property type="project" value="UniProtKB-KW"/>
</dbReference>
<dbReference type="GO" id="GO:0006261">
    <property type="term" value="P:DNA-templated DNA replication"/>
    <property type="evidence" value="ECO:0007669"/>
    <property type="project" value="TreeGrafter"/>
</dbReference>
<dbReference type="EMBL" id="LR797022">
    <property type="protein sequence ID" value="CAB4182020.1"/>
    <property type="molecule type" value="Genomic_DNA"/>
</dbReference>
<dbReference type="InterPro" id="IPR012337">
    <property type="entry name" value="RNaseH-like_sf"/>
</dbReference>
<dbReference type="Gene3D" id="3.30.420.10">
    <property type="entry name" value="Ribonuclease H-like superfamily/Ribonuclease H"/>
    <property type="match status" value="1"/>
</dbReference>
<evidence type="ECO:0000256" key="4">
    <source>
        <dbReference type="ARBA" id="ARBA00022705"/>
    </source>
</evidence>
<dbReference type="GO" id="GO:0000166">
    <property type="term" value="F:nucleotide binding"/>
    <property type="evidence" value="ECO:0007669"/>
    <property type="project" value="InterPro"/>
</dbReference>
<dbReference type="GO" id="GO:0004527">
    <property type="term" value="F:exonuclease activity"/>
    <property type="evidence" value="ECO:0007669"/>
    <property type="project" value="UniProtKB-KW"/>
</dbReference>
<keyword evidence="7" id="KW-0269">Exonuclease</keyword>
<dbReference type="Pfam" id="PF00136">
    <property type="entry name" value="DNA_pol_B"/>
    <property type="match status" value="1"/>
</dbReference>
<organism evidence="15">
    <name type="scientific">uncultured Caudovirales phage</name>
    <dbReference type="NCBI Taxonomy" id="2100421"/>
    <lineage>
        <taxon>Viruses</taxon>
        <taxon>Duplodnaviria</taxon>
        <taxon>Heunggongvirae</taxon>
        <taxon>Uroviricota</taxon>
        <taxon>Caudoviricetes</taxon>
        <taxon>Peduoviridae</taxon>
        <taxon>Maltschvirus</taxon>
        <taxon>Maltschvirus maltsch</taxon>
    </lineage>
</organism>
<dbReference type="GO" id="GO:0003887">
    <property type="term" value="F:DNA-directed DNA polymerase activity"/>
    <property type="evidence" value="ECO:0007669"/>
    <property type="project" value="UniProtKB-KW"/>
</dbReference>
<dbReference type="InterPro" id="IPR036397">
    <property type="entry name" value="RNaseH_sf"/>
</dbReference>
<comment type="catalytic activity">
    <reaction evidence="11 12">
        <text>DNA(n) + a 2'-deoxyribonucleoside 5'-triphosphate = DNA(n+1) + diphosphate</text>
        <dbReference type="Rhea" id="RHEA:22508"/>
        <dbReference type="Rhea" id="RHEA-COMP:17339"/>
        <dbReference type="Rhea" id="RHEA-COMP:17340"/>
        <dbReference type="ChEBI" id="CHEBI:33019"/>
        <dbReference type="ChEBI" id="CHEBI:61560"/>
        <dbReference type="ChEBI" id="CHEBI:173112"/>
        <dbReference type="EC" id="2.7.7.7"/>
    </reaction>
</comment>
<dbReference type="GO" id="GO:0003677">
    <property type="term" value="F:DNA binding"/>
    <property type="evidence" value="ECO:0007669"/>
    <property type="project" value="UniProtKB-KW"/>
</dbReference>
<name>A0A6J5QBD1_9CAUD</name>
<dbReference type="Gene3D" id="3.40.1820.10">
    <property type="entry name" value="DnaQ-like 3'-5' exonuclease"/>
    <property type="match status" value="1"/>
</dbReference>
<evidence type="ECO:0000256" key="11">
    <source>
        <dbReference type="ARBA" id="ARBA00049244"/>
    </source>
</evidence>
<dbReference type="PRINTS" id="PR00106">
    <property type="entry name" value="DNAPOLB"/>
</dbReference>